<name>A0AA40IC06_CNENI</name>
<sequence>MAWSPRPHQPLRSVRFVRGAAPSRTAQMLQRGSADNENDGGPQFAEVFVIIWFGAVTITLNSKLLGGNISFFQSLCVLGYCILPLTVALLVCRLVLLAKPGPINFIVRLFVVIVMFAWSIESKCNRSQNVLIFTIAEQKKVCVRDKDQMKSSITPNSHVSNMILAYVVHRTLCSKWAFLNMISILSELGIWTSKIVTCKLPSLRYAHDWAAGGCGAGLGVAYPAIERHGSAATDGGYPAVERRRGRDSRPLCLSTARSAAAEGACRGHPAAPLNGRVARVAPLSGRRPSKVGELGACLLRHQAFQKPPPSRRLLKGLVHQRTGTQLHREKRKRVGDPTPSTAFLADSQPPNRKALAIYPVFLFYFVISWMILTFTP</sequence>
<dbReference type="AlphaFoldDB" id="A0AA40IC06"/>
<evidence type="ECO:0000256" key="1">
    <source>
        <dbReference type="ARBA" id="ARBA00004141"/>
    </source>
</evidence>
<feature type="transmembrane region" description="Helical" evidence="6">
    <location>
        <begin position="102"/>
        <end position="120"/>
    </location>
</feature>
<dbReference type="PANTHER" id="PTHR21236:SF1">
    <property type="entry name" value="PROTEIN YIPF6"/>
    <property type="match status" value="1"/>
</dbReference>
<feature type="transmembrane region" description="Helical" evidence="6">
    <location>
        <begin position="77"/>
        <end position="96"/>
    </location>
</feature>
<evidence type="ECO:0000256" key="4">
    <source>
        <dbReference type="ARBA" id="ARBA00022989"/>
    </source>
</evidence>
<comment type="similarity">
    <text evidence="2 6">Belongs to the YIP1 family.</text>
</comment>
<dbReference type="GO" id="GO:0006888">
    <property type="term" value="P:endoplasmic reticulum to Golgi vesicle-mediated transport"/>
    <property type="evidence" value="ECO:0007669"/>
    <property type="project" value="InterPro"/>
</dbReference>
<reference evidence="9" key="1">
    <citation type="submission" date="2023-06" db="EMBL/GenBank/DDBJ databases">
        <title>Reference genome for the Northern bat (Eptesicus nilssonii), a most northern bat species.</title>
        <authorList>
            <person name="Laine V.N."/>
            <person name="Pulliainen A.T."/>
            <person name="Lilley T.M."/>
        </authorList>
    </citation>
    <scope>NUCLEOTIDE SEQUENCE</scope>
    <source>
        <strain evidence="9">BLF_Eptnil</strain>
        <tissue evidence="9">Kidney</tissue>
    </source>
</reference>
<evidence type="ECO:0000313" key="10">
    <source>
        <dbReference type="Proteomes" id="UP001177744"/>
    </source>
</evidence>
<keyword evidence="3 6" id="KW-0812">Transmembrane</keyword>
<keyword evidence="10" id="KW-1185">Reference proteome</keyword>
<feature type="transmembrane region" description="Helical" evidence="6">
    <location>
        <begin position="355"/>
        <end position="374"/>
    </location>
</feature>
<comment type="subcellular location">
    <subcellularLocation>
        <location evidence="6">Golgi apparatus membrane</location>
        <topology evidence="6">Multi-pass membrane protein</topology>
    </subcellularLocation>
    <subcellularLocation>
        <location evidence="1">Membrane</location>
        <topology evidence="1">Multi-pass membrane protein</topology>
    </subcellularLocation>
</comment>
<dbReference type="Pfam" id="PF04893">
    <property type="entry name" value="Yip1"/>
    <property type="match status" value="1"/>
</dbReference>
<dbReference type="InterPro" id="IPR006977">
    <property type="entry name" value="Yip1_dom"/>
</dbReference>
<gene>
    <name evidence="9" type="ORF">QTO34_000668</name>
</gene>
<comment type="caution">
    <text evidence="6">Lacks conserved residue(s) required for the propagation of feature annotation.</text>
</comment>
<dbReference type="Proteomes" id="UP001177744">
    <property type="component" value="Unassembled WGS sequence"/>
</dbReference>
<evidence type="ECO:0000313" key="9">
    <source>
        <dbReference type="EMBL" id="KAK1346808.1"/>
    </source>
</evidence>
<evidence type="ECO:0000256" key="6">
    <source>
        <dbReference type="RuleBase" id="RU361264"/>
    </source>
</evidence>
<evidence type="ECO:0000256" key="2">
    <source>
        <dbReference type="ARBA" id="ARBA00010596"/>
    </source>
</evidence>
<feature type="transmembrane region" description="Helical" evidence="6">
    <location>
        <begin position="47"/>
        <end position="65"/>
    </location>
</feature>
<evidence type="ECO:0000256" key="3">
    <source>
        <dbReference type="ARBA" id="ARBA00022692"/>
    </source>
</evidence>
<comment type="caution">
    <text evidence="9">The sequence shown here is derived from an EMBL/GenBank/DDBJ whole genome shotgun (WGS) entry which is preliminary data.</text>
</comment>
<feature type="domain" description="Yip1" evidence="8">
    <location>
        <begin position="47"/>
        <end position="120"/>
    </location>
</feature>
<evidence type="ECO:0000256" key="5">
    <source>
        <dbReference type="ARBA" id="ARBA00023136"/>
    </source>
</evidence>
<dbReference type="PANTHER" id="PTHR21236">
    <property type="entry name" value="GOLGI MEMBRANE PROTEIN YIP1"/>
    <property type="match status" value="1"/>
</dbReference>
<keyword evidence="5 6" id="KW-0472">Membrane</keyword>
<dbReference type="GO" id="GO:0005802">
    <property type="term" value="C:trans-Golgi network"/>
    <property type="evidence" value="ECO:0007669"/>
    <property type="project" value="TreeGrafter"/>
</dbReference>
<dbReference type="InterPro" id="IPR045231">
    <property type="entry name" value="Yip1/4-like"/>
</dbReference>
<keyword evidence="4 6" id="KW-1133">Transmembrane helix</keyword>
<accession>A0AA40IC06</accession>
<proteinExistence type="inferred from homology"/>
<protein>
    <recommendedName>
        <fullName evidence="6">Protein YIPF</fullName>
    </recommendedName>
</protein>
<dbReference type="EMBL" id="JAULJE010000001">
    <property type="protein sequence ID" value="KAK1346808.1"/>
    <property type="molecule type" value="Genomic_DNA"/>
</dbReference>
<dbReference type="GO" id="GO:0000139">
    <property type="term" value="C:Golgi membrane"/>
    <property type="evidence" value="ECO:0007669"/>
    <property type="project" value="UniProtKB-SubCell"/>
</dbReference>
<evidence type="ECO:0000256" key="7">
    <source>
        <dbReference type="SAM" id="MobiDB-lite"/>
    </source>
</evidence>
<organism evidence="9 10">
    <name type="scientific">Cnephaeus nilssonii</name>
    <name type="common">Northern bat</name>
    <name type="synonym">Eptesicus nilssonii</name>
    <dbReference type="NCBI Taxonomy" id="3371016"/>
    <lineage>
        <taxon>Eukaryota</taxon>
        <taxon>Metazoa</taxon>
        <taxon>Chordata</taxon>
        <taxon>Craniata</taxon>
        <taxon>Vertebrata</taxon>
        <taxon>Euteleostomi</taxon>
        <taxon>Mammalia</taxon>
        <taxon>Eutheria</taxon>
        <taxon>Laurasiatheria</taxon>
        <taxon>Chiroptera</taxon>
        <taxon>Yangochiroptera</taxon>
        <taxon>Vespertilionidae</taxon>
        <taxon>Cnephaeus</taxon>
    </lineage>
</organism>
<feature type="region of interest" description="Disordered" evidence="7">
    <location>
        <begin position="321"/>
        <end position="345"/>
    </location>
</feature>
<evidence type="ECO:0000259" key="8">
    <source>
        <dbReference type="Pfam" id="PF04893"/>
    </source>
</evidence>